<reference evidence="1" key="1">
    <citation type="submission" date="2021-11" db="EMBL/GenBank/DDBJ databases">
        <authorList>
            <person name="Schell T."/>
        </authorList>
    </citation>
    <scope>NUCLEOTIDE SEQUENCE</scope>
    <source>
        <strain evidence="1">M5</strain>
    </source>
</reference>
<proteinExistence type="predicted"/>
<name>A0A8J2RUZ6_9CRUS</name>
<comment type="caution">
    <text evidence="1">The sequence shown here is derived from an EMBL/GenBank/DDBJ whole genome shotgun (WGS) entry which is preliminary data.</text>
</comment>
<dbReference type="Proteomes" id="UP000789390">
    <property type="component" value="Unassembled WGS sequence"/>
</dbReference>
<organism evidence="1 2">
    <name type="scientific">Daphnia galeata</name>
    <dbReference type="NCBI Taxonomy" id="27404"/>
    <lineage>
        <taxon>Eukaryota</taxon>
        <taxon>Metazoa</taxon>
        <taxon>Ecdysozoa</taxon>
        <taxon>Arthropoda</taxon>
        <taxon>Crustacea</taxon>
        <taxon>Branchiopoda</taxon>
        <taxon>Diplostraca</taxon>
        <taxon>Cladocera</taxon>
        <taxon>Anomopoda</taxon>
        <taxon>Daphniidae</taxon>
        <taxon>Daphnia</taxon>
    </lineage>
</organism>
<protein>
    <submittedName>
        <fullName evidence="1">Uncharacterized protein</fullName>
    </submittedName>
</protein>
<dbReference type="OrthoDB" id="7697627at2759"/>
<dbReference type="EMBL" id="CAKKLH010000112">
    <property type="protein sequence ID" value="CAH0103523.1"/>
    <property type="molecule type" value="Genomic_DNA"/>
</dbReference>
<evidence type="ECO:0000313" key="1">
    <source>
        <dbReference type="EMBL" id="CAH0103523.1"/>
    </source>
</evidence>
<evidence type="ECO:0000313" key="2">
    <source>
        <dbReference type="Proteomes" id="UP000789390"/>
    </source>
</evidence>
<accession>A0A8J2RUZ6</accession>
<dbReference type="AlphaFoldDB" id="A0A8J2RUZ6"/>
<keyword evidence="2" id="KW-1185">Reference proteome</keyword>
<sequence length="239" mass="26899">MSIALTSKAKPLINGECLRQAPIMFEATAILLQSLLNRFVKPAEFKKKKDVDLANLDLEGADNLLTFHHAVDIGIAAELELKQELPKKKLTSCTKFTSEFRNDCLVFLKKMGQQIQERSPLKYPAAKAISCLSPSIIYHHTKKAVIRMKSLLIIMLENKIIDEETVENCRREFSTLCDSVTSSSSDLGSLFLKWTEEIPLDKFFIQVKLSRTCATLINPNVLKNAVRFGNGGKKTTDMY</sequence>
<gene>
    <name evidence="1" type="ORF">DGAL_LOCUS6097</name>
</gene>